<dbReference type="InterPro" id="IPR050282">
    <property type="entry name" value="Cycloisomerase_2"/>
</dbReference>
<keyword evidence="4" id="KW-1185">Reference proteome</keyword>
<dbReference type="Gene3D" id="2.130.10.10">
    <property type="entry name" value="YVTN repeat-like/Quinoprotein amine dehydrogenase"/>
    <property type="match status" value="1"/>
</dbReference>
<dbReference type="AlphaFoldDB" id="A0A150WPA4"/>
<dbReference type="GO" id="GO:0017057">
    <property type="term" value="F:6-phosphogluconolactonase activity"/>
    <property type="evidence" value="ECO:0007669"/>
    <property type="project" value="TreeGrafter"/>
</dbReference>
<dbReference type="InterPro" id="IPR015943">
    <property type="entry name" value="WD40/YVTN_repeat-like_dom_sf"/>
</dbReference>
<gene>
    <name evidence="3" type="ORF">AZI86_03445</name>
</gene>
<organism evidence="3 4">
    <name type="scientific">Bdellovibrio bacteriovorus</name>
    <dbReference type="NCBI Taxonomy" id="959"/>
    <lineage>
        <taxon>Bacteria</taxon>
        <taxon>Pseudomonadati</taxon>
        <taxon>Bdellovibrionota</taxon>
        <taxon>Bdellovibrionia</taxon>
        <taxon>Bdellovibrionales</taxon>
        <taxon>Pseudobdellovibrionaceae</taxon>
        <taxon>Bdellovibrio</taxon>
    </lineage>
</organism>
<comment type="caution">
    <text evidence="3">The sequence shown here is derived from an EMBL/GenBank/DDBJ whole genome shotgun (WGS) entry which is preliminary data.</text>
</comment>
<evidence type="ECO:0000313" key="3">
    <source>
        <dbReference type="EMBL" id="KYG66129.1"/>
    </source>
</evidence>
<dbReference type="InterPro" id="IPR019405">
    <property type="entry name" value="Lactonase_7-beta_prop"/>
</dbReference>
<dbReference type="Pfam" id="PF10282">
    <property type="entry name" value="Lactonase"/>
    <property type="match status" value="1"/>
</dbReference>
<keyword evidence="2" id="KW-0313">Glucose metabolism</keyword>
<keyword evidence="2" id="KW-0119">Carbohydrate metabolism</keyword>
<dbReference type="Proteomes" id="UP000075320">
    <property type="component" value="Unassembled WGS sequence"/>
</dbReference>
<evidence type="ECO:0000256" key="2">
    <source>
        <dbReference type="ARBA" id="ARBA00022526"/>
    </source>
</evidence>
<dbReference type="EMBL" id="LUKE01000001">
    <property type="protein sequence ID" value="KYG66129.1"/>
    <property type="molecule type" value="Genomic_DNA"/>
</dbReference>
<proteinExistence type="inferred from homology"/>
<name>A0A150WPA4_BDEBC</name>
<dbReference type="SUPFAM" id="SSF63829">
    <property type="entry name" value="Calcium-dependent phosphotriesterase"/>
    <property type="match status" value="1"/>
</dbReference>
<dbReference type="GO" id="GO:0006006">
    <property type="term" value="P:glucose metabolic process"/>
    <property type="evidence" value="ECO:0007669"/>
    <property type="project" value="UniProtKB-KW"/>
</dbReference>
<evidence type="ECO:0000313" key="4">
    <source>
        <dbReference type="Proteomes" id="UP000075320"/>
    </source>
</evidence>
<protein>
    <submittedName>
        <fullName evidence="3">Uncharacterized protein</fullName>
    </submittedName>
</protein>
<dbReference type="PANTHER" id="PTHR30344:SF1">
    <property type="entry name" value="6-PHOSPHOGLUCONOLACTONASE"/>
    <property type="match status" value="1"/>
</dbReference>
<comment type="similarity">
    <text evidence="1">Belongs to the cycloisomerase 2 family.</text>
</comment>
<reference evidence="3 4" key="1">
    <citation type="submission" date="2016-03" db="EMBL/GenBank/DDBJ databases">
        <authorList>
            <person name="Ploux O."/>
        </authorList>
    </citation>
    <scope>NUCLEOTIDE SEQUENCE [LARGE SCALE GENOMIC DNA]</scope>
    <source>
        <strain evidence="3 4">R0</strain>
    </source>
</reference>
<sequence>MAGLSLFAFQNCGGGFEAIPGTTLSSSLGNSDLSNETSNPSPAPVRTTFFFGRSAGIDGIELNSQTSQVTELGSSVFQGSHVGWFGFDESTKTLLAAEEGTSRRLQTYTYNTNSQTLTSRDLFAIAASTVHLTLLKTVQEVFLFGSSYDQGRLDSYKLNNDLTTIENAQNISFGSSAKAHSSAFDPRRNLLFVATLGLNRISIYRFDRINGLTAAGQVTVNAPRTVVYDSTYDKLYVATEASSGNSAIYAYAIIENNGSYSLSNVGSVSMPLRGADLKVNHAFGYVMATARQSGQEAIWGMPVTEQGVQDHLRPNFSIPISQVEPRSLELSADGRFAIVAMNSSGSANVLVYALNFTNDKSFLSSQIIWSKRFGNYGIVSSIAIPANQ</sequence>
<dbReference type="PANTHER" id="PTHR30344">
    <property type="entry name" value="6-PHOSPHOGLUCONOLACTONASE-RELATED"/>
    <property type="match status" value="1"/>
</dbReference>
<accession>A0A150WPA4</accession>
<evidence type="ECO:0000256" key="1">
    <source>
        <dbReference type="ARBA" id="ARBA00005564"/>
    </source>
</evidence>